<dbReference type="CDD" id="cd04792">
    <property type="entry name" value="LanM-like"/>
    <property type="match status" value="1"/>
</dbReference>
<dbReference type="Pfam" id="PF13575">
    <property type="entry name" value="DUF4135"/>
    <property type="match status" value="1"/>
</dbReference>
<evidence type="ECO:0000313" key="4">
    <source>
        <dbReference type="Proteomes" id="UP000071962"/>
    </source>
</evidence>
<proteinExistence type="predicted"/>
<dbReference type="Proteomes" id="UP000071962">
    <property type="component" value="Unassembled WGS sequence"/>
</dbReference>
<evidence type="ECO:0000313" key="3">
    <source>
        <dbReference type="EMBL" id="NQP83568.1"/>
    </source>
</evidence>
<dbReference type="EMBL" id="JABLKP010000009">
    <property type="protein sequence ID" value="NQP83568.1"/>
    <property type="molecule type" value="Genomic_DNA"/>
</dbReference>
<dbReference type="Gene3D" id="1.50.10.20">
    <property type="match status" value="1"/>
</dbReference>
<feature type="domain" description="Lantibiotic biosynthesis protein dehydration" evidence="1">
    <location>
        <begin position="169"/>
        <end position="541"/>
    </location>
</feature>
<reference evidence="3" key="2">
    <citation type="submission" date="2020-05" db="EMBL/GenBank/DDBJ databases">
        <title>Linking phenotype, genotype and ecology: antimicrobial resistance in the zoonotic pathogen Streptococcus suis.</title>
        <authorList>
            <person name="Hadjirin N.F."/>
            <person name="Miller E.L."/>
            <person name="Murray G.R."/>
            <person name="Yen P.L.K."/>
            <person name="Phuc H.D."/>
            <person name="Wileman T.M."/>
            <person name="Hernandez-Garcia J."/>
            <person name="Williamson S.M."/>
            <person name="Parkhill J."/>
            <person name="Maskell D.J."/>
            <person name="Zhou R."/>
            <person name="Fittipaldi N."/>
            <person name="Gottschalk M."/>
            <person name="Tucker A.D.W."/>
            <person name="Hoa N.T."/>
            <person name="Welch J."/>
            <person name="Weinert L.A."/>
        </authorList>
    </citation>
    <scope>NUCLEOTIDE SEQUENCE</scope>
    <source>
        <strain evidence="3">TMW_SS111</strain>
    </source>
</reference>
<sequence>MSAITDKWIKLFNNVNNSQELDTFLKNVSGKGLNEWEQLYNDYDESKNLLIEEALEQCEWILYIPQQRLKTRINWLDLYKPLCYKYVQKIYSIVETKNYISDKQTFIESIEEYFFDICMNISYRTVVLEINDLRRNSKLLGESREDRYKYYIDILLRDKEYIVDFYKRYPMLYEVLDQKLKNISFYIQEILNNLEDDIQDIQNYFKVSDLQLFKINFNAGDTHSKGKTVCILNFKDKDIVYKPRNMILDVNLKLFAEEFEKTFGISDTLFIPKTLIKKGYSYVEMIEIQECSTLEDVKIYFENMGKILAFLHLFGAKDYHGENVLASGRFPYLIDNETILHFSENEKINTSVHKMYDFVANSVYSTGILPMTLYSINNNKGMEIGALNSGARRESPYLTHKLSNVGTDEIRIEKVFKEVGSFPSTVRYEGENISCSNYLPQVQQGFEEIYRIFVDNKSVISKMIKKYFNNCETRYIYRNTNIYVQLLETSHHPELLKNRYDFEMYFLRLYEYGDISNEFDSKMIHDEINQLKNDDVPIFYSDSSNNNISNGVKEYILSLEGESIVEKILNRIKIASTSNLVRQKRIINMSFMGTELFVKNIEPLKRKDFGRELFVKRLLSSRFEHDGEISWLAMLAMDKNYDISPMKYDLYSGTAGILLGINSLEIKELEELFSGVMKYTVNYIKDFSSDITYQNIGAFTGIYGYLYALCVLKESNKDISLEIETFIFETIFRTKDIVSNLDNLDIIGGISGILGVLLKVNSTFKGNLDILNLTDKLMKLIVQRLLKIYAEEGSWISEDPGYAHGNYGVIVQLYKYSLSLSTDSNIRKMIIQCVQDYLRKEREELDHNRVLKIRKNAKYYSWCNGIVGIVKAKHYLLINGLSDKLLSEEVEYYSKDILTNGLNLDNSICHGNVGNLVILDSILPVQTNQFENAIHQESNQYLLEKMTYETDDWGVLTGEMGILMANYKAGRKCLNELLLLN</sequence>
<dbReference type="InterPro" id="IPR025410">
    <property type="entry name" value="Lant_dehyd"/>
</dbReference>
<gene>
    <name evidence="3" type="primary">lanM</name>
    <name evidence="2" type="ORF">ERS132551_00084</name>
    <name evidence="3" type="ORF">HO898_07570</name>
</gene>
<dbReference type="GO" id="GO:0031179">
    <property type="term" value="P:peptide modification"/>
    <property type="evidence" value="ECO:0007669"/>
    <property type="project" value="InterPro"/>
</dbReference>
<dbReference type="Proteomes" id="UP000748881">
    <property type="component" value="Unassembled WGS sequence"/>
</dbReference>
<dbReference type="InterPro" id="IPR017146">
    <property type="entry name" value="Lanti_2_LanM"/>
</dbReference>
<dbReference type="PRINTS" id="PR01950">
    <property type="entry name" value="LANCSUPER"/>
</dbReference>
<dbReference type="EMBL" id="FIKT01000001">
    <property type="protein sequence ID" value="CYW55674.1"/>
    <property type="molecule type" value="Genomic_DNA"/>
</dbReference>
<protein>
    <submittedName>
        <fullName evidence="2">Lantibiotic synthetase</fullName>
    </submittedName>
    <submittedName>
        <fullName evidence="3">Type 2 lantipeptide synthetase LanM</fullName>
    </submittedName>
</protein>
<dbReference type="InterPro" id="IPR007822">
    <property type="entry name" value="LANC-like"/>
</dbReference>
<accession>A0A116PFZ2</accession>
<dbReference type="PIRSF" id="PIRSF037228">
    <property type="entry name" value="Lant_mod_RumM"/>
    <property type="match status" value="1"/>
</dbReference>
<dbReference type="RefSeq" id="WP_044762839.1">
    <property type="nucleotide sequence ID" value="NZ_CEDR01000002.1"/>
</dbReference>
<reference evidence="2 4" key="1">
    <citation type="submission" date="2016-02" db="EMBL/GenBank/DDBJ databases">
        <authorList>
            <consortium name="Pathogen Informatics"/>
        </authorList>
    </citation>
    <scope>NUCLEOTIDE SEQUENCE [LARGE SCALE GENOMIC DNA]</scope>
    <source>
        <strain evidence="2 4">SS1062</strain>
    </source>
</reference>
<dbReference type="AlphaFoldDB" id="A0A116PFZ2"/>
<dbReference type="SMART" id="SM01260">
    <property type="entry name" value="LANC_like"/>
    <property type="match status" value="1"/>
</dbReference>
<dbReference type="NCBIfam" id="TIGR03897">
    <property type="entry name" value="lanti_2_LanM"/>
    <property type="match status" value="1"/>
</dbReference>
<name>A0A116PFZ2_STRSU</name>
<organism evidence="2 4">
    <name type="scientific">Streptococcus suis</name>
    <dbReference type="NCBI Taxonomy" id="1307"/>
    <lineage>
        <taxon>Bacteria</taxon>
        <taxon>Bacillati</taxon>
        <taxon>Bacillota</taxon>
        <taxon>Bacilli</taxon>
        <taxon>Lactobacillales</taxon>
        <taxon>Streptococcaceae</taxon>
        <taxon>Streptococcus</taxon>
    </lineage>
</organism>
<evidence type="ECO:0000259" key="1">
    <source>
        <dbReference type="Pfam" id="PF13575"/>
    </source>
</evidence>
<dbReference type="SUPFAM" id="SSF158745">
    <property type="entry name" value="LanC-like"/>
    <property type="match status" value="1"/>
</dbReference>
<dbReference type="Pfam" id="PF05147">
    <property type="entry name" value="LANC_like"/>
    <property type="match status" value="1"/>
</dbReference>
<evidence type="ECO:0000313" key="2">
    <source>
        <dbReference type="EMBL" id="CYW55674.1"/>
    </source>
</evidence>